<evidence type="ECO:0000313" key="2">
    <source>
        <dbReference type="EMBL" id="SFS67062.1"/>
    </source>
</evidence>
<dbReference type="NCBIfam" id="TIGR00738">
    <property type="entry name" value="rrf2_super"/>
    <property type="match status" value="1"/>
</dbReference>
<dbReference type="SUPFAM" id="SSF46785">
    <property type="entry name" value="Winged helix' DNA-binding domain"/>
    <property type="match status" value="1"/>
</dbReference>
<organism evidence="2 3">
    <name type="scientific">Alloyangia pacifica</name>
    <dbReference type="NCBI Taxonomy" id="311180"/>
    <lineage>
        <taxon>Bacteria</taxon>
        <taxon>Pseudomonadati</taxon>
        <taxon>Pseudomonadota</taxon>
        <taxon>Alphaproteobacteria</taxon>
        <taxon>Rhodobacterales</taxon>
        <taxon>Roseobacteraceae</taxon>
        <taxon>Alloyangia</taxon>
    </lineage>
</organism>
<dbReference type="Proteomes" id="UP000199392">
    <property type="component" value="Unassembled WGS sequence"/>
</dbReference>
<evidence type="ECO:0000256" key="1">
    <source>
        <dbReference type="ARBA" id="ARBA00023125"/>
    </source>
</evidence>
<dbReference type="STRING" id="311180.SAMN04488050_103302"/>
<protein>
    <submittedName>
        <fullName evidence="2">Transcriptional regulator, BadM/Rrf2 family</fullName>
    </submittedName>
</protein>
<dbReference type="RefSeq" id="WP_092423027.1">
    <property type="nucleotide sequence ID" value="NZ_FNCL01000003.1"/>
</dbReference>
<dbReference type="AlphaFoldDB" id="A0A1I6RQV4"/>
<dbReference type="InterPro" id="IPR036388">
    <property type="entry name" value="WH-like_DNA-bd_sf"/>
</dbReference>
<dbReference type="PANTHER" id="PTHR33221:SF4">
    <property type="entry name" value="HTH-TYPE TRANSCRIPTIONAL REPRESSOR NSRR"/>
    <property type="match status" value="1"/>
</dbReference>
<dbReference type="PROSITE" id="PS51197">
    <property type="entry name" value="HTH_RRF2_2"/>
    <property type="match status" value="1"/>
</dbReference>
<dbReference type="InterPro" id="IPR000944">
    <property type="entry name" value="Tscrpt_reg_Rrf2"/>
</dbReference>
<accession>A0A1I6RQV4</accession>
<keyword evidence="1" id="KW-0238">DNA-binding</keyword>
<proteinExistence type="predicted"/>
<evidence type="ECO:0000313" key="3">
    <source>
        <dbReference type="Proteomes" id="UP000199392"/>
    </source>
</evidence>
<keyword evidence="3" id="KW-1185">Reference proteome</keyword>
<name>A0A1I6RQV4_9RHOB</name>
<dbReference type="GO" id="GO:0005829">
    <property type="term" value="C:cytosol"/>
    <property type="evidence" value="ECO:0007669"/>
    <property type="project" value="TreeGrafter"/>
</dbReference>
<dbReference type="EMBL" id="FOZW01000003">
    <property type="protein sequence ID" value="SFS67062.1"/>
    <property type="molecule type" value="Genomic_DNA"/>
</dbReference>
<dbReference type="GO" id="GO:0003700">
    <property type="term" value="F:DNA-binding transcription factor activity"/>
    <property type="evidence" value="ECO:0007669"/>
    <property type="project" value="TreeGrafter"/>
</dbReference>
<sequence>MHLSKFTDYALRVCLYLGARQDRLVSISEIAQAHGLSHGNLMKVVKNLVDGGFLKTTRGRAGGVELARAAEEIHVGEIARYMEGDTSMVDCSSCILKGACGLTRALREAKLAFYAHLNQYSLADALHAHPKTLSLLLASVPSEPLDEGRD</sequence>
<reference evidence="3" key="1">
    <citation type="submission" date="2016-10" db="EMBL/GenBank/DDBJ databases">
        <authorList>
            <person name="Varghese N."/>
            <person name="Submissions S."/>
        </authorList>
    </citation>
    <scope>NUCLEOTIDE SEQUENCE [LARGE SCALE GENOMIC DNA]</scope>
    <source>
        <strain evidence="3">DSM 26894</strain>
    </source>
</reference>
<dbReference type="OrthoDB" id="9795923at2"/>
<dbReference type="InterPro" id="IPR036390">
    <property type="entry name" value="WH_DNA-bd_sf"/>
</dbReference>
<dbReference type="Pfam" id="PF02082">
    <property type="entry name" value="Rrf2"/>
    <property type="match status" value="1"/>
</dbReference>
<dbReference type="GO" id="GO:0003677">
    <property type="term" value="F:DNA binding"/>
    <property type="evidence" value="ECO:0007669"/>
    <property type="project" value="UniProtKB-KW"/>
</dbReference>
<dbReference type="PANTHER" id="PTHR33221">
    <property type="entry name" value="WINGED HELIX-TURN-HELIX TRANSCRIPTIONAL REGULATOR, RRF2 FAMILY"/>
    <property type="match status" value="1"/>
</dbReference>
<gene>
    <name evidence="2" type="ORF">SAMN04488050_103302</name>
</gene>
<dbReference type="Gene3D" id="1.10.10.10">
    <property type="entry name" value="Winged helix-like DNA-binding domain superfamily/Winged helix DNA-binding domain"/>
    <property type="match status" value="1"/>
</dbReference>